<proteinExistence type="predicted"/>
<sequence>MPDRLTRQDIYDLVWSSPRAEAAERLGLSEVQLREVCSFHRIPMPNSQYWRRVEKGASPGKTALPWNDRPWLETIVGVPMPSDWPAKLRTDGAVAAKAEPVPAPVEAPVVRRGSNRTQRTARWSRVRRPHQAIAESVELIRAAKPVDGVVSYGGGNILELRVGRDSLERAVFILDGLVRALEKRGVGVRVRDGAFDISKERQGLRFRLHEKFQDVPYQPTEADRRRQAVVERQRRTPPYPWLEDAFPNSVKVPSGALEVSVDPCRCSERQRQNWRDNKYATLEAQIDSIAGSLDEWLDYLCEGERAEARKVRIEMRAQENRRLADARAEREGQRANFLAQVAERALTADKIRTWIAVVGEPEEVETQRLLAWARAELARLEGTFHPKRFAAEIRRRELFPDEDPLAPLPEDPDAVGGT</sequence>
<evidence type="ECO:0000313" key="2">
    <source>
        <dbReference type="EMBL" id="ANC67883.1"/>
    </source>
</evidence>
<name>A0A168S5E4_XANAU</name>
<evidence type="ECO:0000256" key="1">
    <source>
        <dbReference type="SAM" id="Coils"/>
    </source>
</evidence>
<dbReference type="AlphaFoldDB" id="A0A168S5E4"/>
<protein>
    <submittedName>
        <fullName evidence="2">Uncharacterized protein</fullName>
    </submittedName>
</protein>
<reference evidence="2" key="1">
    <citation type="submission" date="2016-03" db="EMBL/GenBank/DDBJ databases">
        <authorList>
            <person name="Ploux O."/>
        </authorList>
    </citation>
    <scope>NUCLEOTIDE SEQUENCE</scope>
    <source>
        <strain evidence="2">EL4</strain>
    </source>
</reference>
<dbReference type="EMBL" id="KU922119">
    <property type="protein sequence ID" value="ANC67883.1"/>
    <property type="molecule type" value="Genomic_DNA"/>
</dbReference>
<feature type="coiled-coil region" evidence="1">
    <location>
        <begin position="301"/>
        <end position="336"/>
    </location>
</feature>
<accession>A0A168S5E4</accession>
<organism evidence="2">
    <name type="scientific">Xanthobacter autotrophicus</name>
    <dbReference type="NCBI Taxonomy" id="280"/>
    <lineage>
        <taxon>Bacteria</taxon>
        <taxon>Pseudomonadati</taxon>
        <taxon>Pseudomonadota</taxon>
        <taxon>Alphaproteobacteria</taxon>
        <taxon>Hyphomicrobiales</taxon>
        <taxon>Xanthobacteraceae</taxon>
        <taxon>Xanthobacter</taxon>
    </lineage>
</organism>
<keyword evidence="1" id="KW-0175">Coiled coil</keyword>